<gene>
    <name evidence="2" type="ORF">GCM10007877_16870</name>
</gene>
<name>A0AA37WPG1_9GAMM</name>
<proteinExistence type="predicted"/>
<protein>
    <recommendedName>
        <fullName evidence="4">Lipoprotein</fullName>
    </recommendedName>
</protein>
<dbReference type="EMBL" id="BSPD01000037">
    <property type="protein sequence ID" value="GLS25972.1"/>
    <property type="molecule type" value="Genomic_DNA"/>
</dbReference>
<dbReference type="Proteomes" id="UP001156870">
    <property type="component" value="Unassembled WGS sequence"/>
</dbReference>
<evidence type="ECO:0000256" key="1">
    <source>
        <dbReference type="SAM" id="SignalP"/>
    </source>
</evidence>
<reference evidence="2 3" key="1">
    <citation type="journal article" date="2014" name="Int. J. Syst. Evol. Microbiol.">
        <title>Complete genome sequence of Corynebacterium casei LMG S-19264T (=DSM 44701T), isolated from a smear-ripened cheese.</title>
        <authorList>
            <consortium name="US DOE Joint Genome Institute (JGI-PGF)"/>
            <person name="Walter F."/>
            <person name="Albersmeier A."/>
            <person name="Kalinowski J."/>
            <person name="Ruckert C."/>
        </authorList>
    </citation>
    <scope>NUCLEOTIDE SEQUENCE [LARGE SCALE GENOMIC DNA]</scope>
    <source>
        <strain evidence="2 3">NBRC 110095</strain>
    </source>
</reference>
<dbReference type="RefSeq" id="WP_232593257.1">
    <property type="nucleotide sequence ID" value="NZ_BSPD01000037.1"/>
</dbReference>
<comment type="caution">
    <text evidence="2">The sequence shown here is derived from an EMBL/GenBank/DDBJ whole genome shotgun (WGS) entry which is preliminary data.</text>
</comment>
<dbReference type="PROSITE" id="PS51257">
    <property type="entry name" value="PROKAR_LIPOPROTEIN"/>
    <property type="match status" value="1"/>
</dbReference>
<feature type="chain" id="PRO_5041365116" description="Lipoprotein" evidence="1">
    <location>
        <begin position="20"/>
        <end position="442"/>
    </location>
</feature>
<accession>A0AA37WPG1</accession>
<feature type="signal peptide" evidence="1">
    <location>
        <begin position="1"/>
        <end position="19"/>
    </location>
</feature>
<keyword evidence="1" id="KW-0732">Signal</keyword>
<evidence type="ECO:0000313" key="3">
    <source>
        <dbReference type="Proteomes" id="UP001156870"/>
    </source>
</evidence>
<keyword evidence="3" id="KW-1185">Reference proteome</keyword>
<evidence type="ECO:0000313" key="2">
    <source>
        <dbReference type="EMBL" id="GLS25972.1"/>
    </source>
</evidence>
<evidence type="ECO:0008006" key="4">
    <source>
        <dbReference type="Google" id="ProtNLM"/>
    </source>
</evidence>
<sequence>MIRKLLPVFTAAMISVLSGCGGSSGGSDNASNPGIDPDLTGLKSADANSPYANTAPLCVVAEAQSSACSFNTLPLIGMNSSTPSNDDILAHTVVSHDWMAERFAEVLPLLPEDLRGLFRGVTAIVIGSDIRPSFYSRLTGAMYIDPAYLWLTVAEKNTISTDDDFRAGFGNGLQFISLWTYLNGSNRGWQRFSLTDDRTRTIEDLPARLSALLYHELAHANDVFPPSMVGTIDKDDDPLTAVDQLEPFWASTTFSRGGDLPLTSDLLYDVAQVLFYGNEASQSILDLTGTDLGIEFELDYASDDYAYASQFEDVAMIFEEIMMHKNFGFDRVLAYTNQPDSNTPNLNCSHYIVEWGQRNRIGSDFLRPRVEHVLRHMLNKQDVSEYFVNLPEPVNFEIGESYCDNFSLTAPATTSSKSSDVYKNDLPVESIINEPIERHPMR</sequence>
<dbReference type="AlphaFoldDB" id="A0AA37WPG1"/>
<organism evidence="2 3">
    <name type="scientific">Marinibactrum halimedae</name>
    <dbReference type="NCBI Taxonomy" id="1444977"/>
    <lineage>
        <taxon>Bacteria</taxon>
        <taxon>Pseudomonadati</taxon>
        <taxon>Pseudomonadota</taxon>
        <taxon>Gammaproteobacteria</taxon>
        <taxon>Cellvibrionales</taxon>
        <taxon>Cellvibrionaceae</taxon>
        <taxon>Marinibactrum</taxon>
    </lineage>
</organism>